<proteinExistence type="predicted"/>
<dbReference type="EMBL" id="JANPWB010000005">
    <property type="protein sequence ID" value="KAJ1184354.1"/>
    <property type="molecule type" value="Genomic_DNA"/>
</dbReference>
<feature type="compositionally biased region" description="Basic and acidic residues" evidence="1">
    <location>
        <begin position="62"/>
        <end position="73"/>
    </location>
</feature>
<dbReference type="AlphaFoldDB" id="A0AAV7U5L0"/>
<dbReference type="Proteomes" id="UP001066276">
    <property type="component" value="Chromosome 3_1"/>
</dbReference>
<evidence type="ECO:0000313" key="3">
    <source>
        <dbReference type="Proteomes" id="UP001066276"/>
    </source>
</evidence>
<feature type="region of interest" description="Disordered" evidence="1">
    <location>
        <begin position="16"/>
        <end position="121"/>
    </location>
</feature>
<organism evidence="2 3">
    <name type="scientific">Pleurodeles waltl</name>
    <name type="common">Iberian ribbed newt</name>
    <dbReference type="NCBI Taxonomy" id="8319"/>
    <lineage>
        <taxon>Eukaryota</taxon>
        <taxon>Metazoa</taxon>
        <taxon>Chordata</taxon>
        <taxon>Craniata</taxon>
        <taxon>Vertebrata</taxon>
        <taxon>Euteleostomi</taxon>
        <taxon>Amphibia</taxon>
        <taxon>Batrachia</taxon>
        <taxon>Caudata</taxon>
        <taxon>Salamandroidea</taxon>
        <taxon>Salamandridae</taxon>
        <taxon>Pleurodelinae</taxon>
        <taxon>Pleurodeles</taxon>
    </lineage>
</organism>
<sequence>MERVLVGTSSVLVYFPPLQSSGPLGAEHPPTQLPGSKIAQPRMPQHRRLYDYPAPDASESAIRFRSDRGDDASQRYLGNSDAGSRRGNPDIRVPGRPEKDDGLDARGAKEMRKKGTRRRKT</sequence>
<reference evidence="2" key="1">
    <citation type="journal article" date="2022" name="bioRxiv">
        <title>Sequencing and chromosome-scale assembly of the giantPleurodeles waltlgenome.</title>
        <authorList>
            <person name="Brown T."/>
            <person name="Elewa A."/>
            <person name="Iarovenko S."/>
            <person name="Subramanian E."/>
            <person name="Araus A.J."/>
            <person name="Petzold A."/>
            <person name="Susuki M."/>
            <person name="Suzuki K.-i.T."/>
            <person name="Hayashi T."/>
            <person name="Toyoda A."/>
            <person name="Oliveira C."/>
            <person name="Osipova E."/>
            <person name="Leigh N.D."/>
            <person name="Simon A."/>
            <person name="Yun M.H."/>
        </authorList>
    </citation>
    <scope>NUCLEOTIDE SEQUENCE</scope>
    <source>
        <strain evidence="2">20211129_DDA</strain>
        <tissue evidence="2">Liver</tissue>
    </source>
</reference>
<keyword evidence="3" id="KW-1185">Reference proteome</keyword>
<name>A0AAV7U5L0_PLEWA</name>
<feature type="compositionally biased region" description="Basic residues" evidence="1">
    <location>
        <begin position="111"/>
        <end position="121"/>
    </location>
</feature>
<feature type="compositionally biased region" description="Basic and acidic residues" evidence="1">
    <location>
        <begin position="83"/>
        <end position="110"/>
    </location>
</feature>
<gene>
    <name evidence="2" type="ORF">NDU88_001162</name>
</gene>
<accession>A0AAV7U5L0</accession>
<evidence type="ECO:0000256" key="1">
    <source>
        <dbReference type="SAM" id="MobiDB-lite"/>
    </source>
</evidence>
<evidence type="ECO:0000313" key="2">
    <source>
        <dbReference type="EMBL" id="KAJ1184354.1"/>
    </source>
</evidence>
<comment type="caution">
    <text evidence="2">The sequence shown here is derived from an EMBL/GenBank/DDBJ whole genome shotgun (WGS) entry which is preliminary data.</text>
</comment>
<protein>
    <submittedName>
        <fullName evidence="2">Uncharacterized protein</fullName>
    </submittedName>
</protein>